<evidence type="ECO:0000313" key="1">
    <source>
        <dbReference type="EMBL" id="MDR9849211.1"/>
    </source>
</evidence>
<evidence type="ECO:0000313" key="2">
    <source>
        <dbReference type="Proteomes" id="UP001246576"/>
    </source>
</evidence>
<name>A0ABU2EM30_9BURK</name>
<gene>
    <name evidence="1" type="ORF">RI048_13345</name>
</gene>
<sequence length="50" mass="5574">MFTTFLLTAVLSTLVTVAFSATGIYLLAEARWRHHPLASRASLPPDRLPY</sequence>
<dbReference type="Proteomes" id="UP001246576">
    <property type="component" value="Unassembled WGS sequence"/>
</dbReference>
<reference evidence="1" key="1">
    <citation type="submission" date="2023-09" db="EMBL/GenBank/DDBJ databases">
        <title>Description of first Herbaspirillum huttiense subsp. nephrolepsisexaltata and Herbaspirillum huttiense subsp. lycopersicon.</title>
        <authorList>
            <person name="Poudel M."/>
            <person name="Sharma A."/>
            <person name="Goss E."/>
            <person name="Tapia J.H."/>
            <person name="Harmon C.M."/>
            <person name="Jones J.B."/>
        </authorList>
    </citation>
    <scope>NUCLEOTIDE SEQUENCE</scope>
    <source>
        <strain evidence="1">SE1</strain>
    </source>
</reference>
<proteinExistence type="predicted"/>
<organism evidence="1 2">
    <name type="scientific">Herbaspirillum huttiense subsp. lycopersici</name>
    <dbReference type="NCBI Taxonomy" id="3074428"/>
    <lineage>
        <taxon>Bacteria</taxon>
        <taxon>Pseudomonadati</taxon>
        <taxon>Pseudomonadota</taxon>
        <taxon>Betaproteobacteria</taxon>
        <taxon>Burkholderiales</taxon>
        <taxon>Oxalobacteraceae</taxon>
        <taxon>Herbaspirillum</taxon>
    </lineage>
</organism>
<protein>
    <submittedName>
        <fullName evidence="1">Uncharacterized protein</fullName>
    </submittedName>
</protein>
<dbReference type="EMBL" id="JAVLSJ010000006">
    <property type="protein sequence ID" value="MDR9849211.1"/>
    <property type="molecule type" value="Genomic_DNA"/>
</dbReference>
<accession>A0ABU2EM30</accession>
<comment type="caution">
    <text evidence="1">The sequence shown here is derived from an EMBL/GenBank/DDBJ whole genome shotgun (WGS) entry which is preliminary data.</text>
</comment>
<keyword evidence="2" id="KW-1185">Reference proteome</keyword>
<dbReference type="RefSeq" id="WP_166675512.1">
    <property type="nucleotide sequence ID" value="NZ_JAVLSJ010000006.1"/>
</dbReference>